<keyword evidence="7 10" id="KW-0472">Membrane</keyword>
<feature type="transmembrane region" description="Helical" evidence="10">
    <location>
        <begin position="116"/>
        <end position="139"/>
    </location>
</feature>
<dbReference type="PANTHER" id="PTHR30309">
    <property type="entry name" value="INNER MEMBRANE PROTEIN YGIH"/>
    <property type="match status" value="1"/>
</dbReference>
<dbReference type="NCBIfam" id="TIGR00023">
    <property type="entry name" value="glycerol-3-phosphate 1-O-acyltransferase PlsY"/>
    <property type="match status" value="1"/>
</dbReference>
<dbReference type="SMART" id="SM01207">
    <property type="entry name" value="G3P_acyltransf"/>
    <property type="match status" value="1"/>
</dbReference>
<dbReference type="EC" id="2.3.1.275" evidence="10"/>
<evidence type="ECO:0000256" key="10">
    <source>
        <dbReference type="HAMAP-Rule" id="MF_01043"/>
    </source>
</evidence>
<gene>
    <name evidence="10 11" type="primary">plsY</name>
    <name evidence="11" type="ORF">COMA2_130030</name>
</gene>
<sequence length="201" mass="20991">MDHQGLIAGLAIIGYLLGAVPFGVIISKAMGLPDPRTVGSKNVGFTNVLRVSGKKAGILTLVGDMGKGWVLGFAATQLLQDEWAILAVALAPFLGHLFSPFLGFKGGKGVATALGSVLGVAPLIGLLLLLAWMGAVALWRYSSGGALTAFGLFPIIAALLRPSTAFILFSVLVTGLILIKHKGNIERLWKGTESKMGERKV</sequence>
<evidence type="ECO:0000256" key="6">
    <source>
        <dbReference type="ARBA" id="ARBA00023098"/>
    </source>
</evidence>
<comment type="catalytic activity">
    <reaction evidence="10">
        <text>an acyl phosphate + sn-glycerol 3-phosphate = a 1-acyl-sn-glycero-3-phosphate + phosphate</text>
        <dbReference type="Rhea" id="RHEA:34075"/>
        <dbReference type="ChEBI" id="CHEBI:43474"/>
        <dbReference type="ChEBI" id="CHEBI:57597"/>
        <dbReference type="ChEBI" id="CHEBI:57970"/>
        <dbReference type="ChEBI" id="CHEBI:59918"/>
        <dbReference type="EC" id="2.3.1.275"/>
    </reaction>
</comment>
<accession>A0A0S4L955</accession>
<keyword evidence="9 10" id="KW-1208">Phospholipid metabolism</keyword>
<feature type="transmembrane region" description="Helical" evidence="10">
    <location>
        <begin position="151"/>
        <end position="179"/>
    </location>
</feature>
<keyword evidence="4 10" id="KW-0812">Transmembrane</keyword>
<keyword evidence="3 10" id="KW-0808">Transferase</keyword>
<dbReference type="EMBL" id="CZPZ01000005">
    <property type="protein sequence ID" value="CUS33358.1"/>
    <property type="molecule type" value="Genomic_DNA"/>
</dbReference>
<evidence type="ECO:0000256" key="7">
    <source>
        <dbReference type="ARBA" id="ARBA00023136"/>
    </source>
</evidence>
<keyword evidence="5 10" id="KW-1133">Transmembrane helix</keyword>
<evidence type="ECO:0000313" key="11">
    <source>
        <dbReference type="EMBL" id="CUS33358.1"/>
    </source>
</evidence>
<dbReference type="InterPro" id="IPR003811">
    <property type="entry name" value="G3P_acylTferase_PlsY"/>
</dbReference>
<feature type="transmembrane region" description="Helical" evidence="10">
    <location>
        <begin position="6"/>
        <end position="26"/>
    </location>
</feature>
<evidence type="ECO:0000256" key="9">
    <source>
        <dbReference type="ARBA" id="ARBA00023264"/>
    </source>
</evidence>
<keyword evidence="12" id="KW-1185">Reference proteome</keyword>
<keyword evidence="1 10" id="KW-1003">Cell membrane</keyword>
<evidence type="ECO:0000256" key="5">
    <source>
        <dbReference type="ARBA" id="ARBA00022989"/>
    </source>
</evidence>
<dbReference type="GO" id="GO:0008654">
    <property type="term" value="P:phospholipid biosynthetic process"/>
    <property type="evidence" value="ECO:0007669"/>
    <property type="project" value="UniProtKB-UniRule"/>
</dbReference>
<comment type="subcellular location">
    <subcellularLocation>
        <location evidence="10">Cell membrane</location>
        <topology evidence="10">Multi-pass membrane protein</topology>
    </subcellularLocation>
</comment>
<protein>
    <recommendedName>
        <fullName evidence="10">Glycerol-3-phosphate acyltransferase</fullName>
    </recommendedName>
    <alternativeName>
        <fullName evidence="10">Acyl-PO4 G3P acyltransferase</fullName>
    </alternativeName>
    <alternativeName>
        <fullName evidence="10">Acyl-phosphate--glycerol-3-phosphate acyltransferase</fullName>
    </alternativeName>
    <alternativeName>
        <fullName evidence="10">G3P acyltransferase</fullName>
        <shortName evidence="10">GPAT</shortName>
        <ecNumber evidence="10">2.3.1.275</ecNumber>
    </alternativeName>
    <alternativeName>
        <fullName evidence="10">Lysophosphatidic acid synthase</fullName>
        <shortName evidence="10">LPA synthase</shortName>
    </alternativeName>
</protein>
<evidence type="ECO:0000256" key="4">
    <source>
        <dbReference type="ARBA" id="ARBA00022692"/>
    </source>
</evidence>
<dbReference type="STRING" id="1742973.COMA2_130030"/>
<keyword evidence="6 10" id="KW-0443">Lipid metabolism</keyword>
<reference evidence="12" key="1">
    <citation type="submission" date="2015-10" db="EMBL/GenBank/DDBJ databases">
        <authorList>
            <person name="Luecker S."/>
            <person name="Luecker S."/>
        </authorList>
    </citation>
    <scope>NUCLEOTIDE SEQUENCE [LARGE SCALE GENOMIC DNA]</scope>
</reference>
<comment type="subunit">
    <text evidence="10">Probably interacts with PlsX.</text>
</comment>
<dbReference type="GO" id="GO:0005886">
    <property type="term" value="C:plasma membrane"/>
    <property type="evidence" value="ECO:0007669"/>
    <property type="project" value="UniProtKB-SubCell"/>
</dbReference>
<keyword evidence="8 10" id="KW-0594">Phospholipid biosynthesis</keyword>
<dbReference type="Pfam" id="PF02660">
    <property type="entry name" value="G3P_acyltransf"/>
    <property type="match status" value="1"/>
</dbReference>
<evidence type="ECO:0000256" key="2">
    <source>
        <dbReference type="ARBA" id="ARBA00022516"/>
    </source>
</evidence>
<dbReference type="OrthoDB" id="9777124at2"/>
<dbReference type="AlphaFoldDB" id="A0A0S4L955"/>
<comment type="pathway">
    <text evidence="10">Lipid metabolism; phospholipid metabolism.</text>
</comment>
<dbReference type="GO" id="GO:0043772">
    <property type="term" value="F:acyl-phosphate glycerol-3-phosphate acyltransferase activity"/>
    <property type="evidence" value="ECO:0007669"/>
    <property type="project" value="UniProtKB-UniRule"/>
</dbReference>
<dbReference type="UniPathway" id="UPA00085"/>
<dbReference type="Proteomes" id="UP000198736">
    <property type="component" value="Unassembled WGS sequence"/>
</dbReference>
<keyword evidence="2 10" id="KW-0444">Lipid biosynthesis</keyword>
<evidence type="ECO:0000313" key="12">
    <source>
        <dbReference type="Proteomes" id="UP000198736"/>
    </source>
</evidence>
<dbReference type="RefSeq" id="WP_090895030.1">
    <property type="nucleotide sequence ID" value="NZ_CZPZ01000005.1"/>
</dbReference>
<proteinExistence type="inferred from homology"/>
<dbReference type="PANTHER" id="PTHR30309:SF0">
    <property type="entry name" value="GLYCEROL-3-PHOSPHATE ACYLTRANSFERASE-RELATED"/>
    <property type="match status" value="1"/>
</dbReference>
<feature type="transmembrane region" description="Helical" evidence="10">
    <location>
        <begin position="83"/>
        <end position="104"/>
    </location>
</feature>
<dbReference type="HAMAP" id="MF_01043">
    <property type="entry name" value="PlsY"/>
    <property type="match status" value="1"/>
</dbReference>
<comment type="similarity">
    <text evidence="10">Belongs to the PlsY family.</text>
</comment>
<keyword evidence="11" id="KW-0012">Acyltransferase</keyword>
<evidence type="ECO:0000256" key="8">
    <source>
        <dbReference type="ARBA" id="ARBA00023209"/>
    </source>
</evidence>
<evidence type="ECO:0000256" key="3">
    <source>
        <dbReference type="ARBA" id="ARBA00022679"/>
    </source>
</evidence>
<organism evidence="11 12">
    <name type="scientific">Candidatus Nitrospira nitrificans</name>
    <dbReference type="NCBI Taxonomy" id="1742973"/>
    <lineage>
        <taxon>Bacteria</taxon>
        <taxon>Pseudomonadati</taxon>
        <taxon>Nitrospirota</taxon>
        <taxon>Nitrospiria</taxon>
        <taxon>Nitrospirales</taxon>
        <taxon>Nitrospiraceae</taxon>
        <taxon>Nitrospira</taxon>
    </lineage>
</organism>
<name>A0A0S4L955_9BACT</name>
<evidence type="ECO:0000256" key="1">
    <source>
        <dbReference type="ARBA" id="ARBA00022475"/>
    </source>
</evidence>
<comment type="function">
    <text evidence="10">Catalyzes the transfer of an acyl group from acyl-phosphate (acyl-PO(4)) to glycerol-3-phosphate (G3P) to form lysophosphatidic acid (LPA). This enzyme utilizes acyl-phosphate as fatty acyl donor, but not acyl-CoA or acyl-ACP.</text>
</comment>